<dbReference type="GO" id="GO:0003735">
    <property type="term" value="F:structural constituent of ribosome"/>
    <property type="evidence" value="ECO:0007669"/>
    <property type="project" value="TreeGrafter"/>
</dbReference>
<dbReference type="RefSeq" id="WP_176760080.1">
    <property type="nucleotide sequence ID" value="NZ_FNBJ01000043.1"/>
</dbReference>
<organism evidence="3 4">
    <name type="scientific">Halanaerobium congolense</name>
    <dbReference type="NCBI Taxonomy" id="54121"/>
    <lineage>
        <taxon>Bacteria</taxon>
        <taxon>Bacillati</taxon>
        <taxon>Bacillota</taxon>
        <taxon>Clostridia</taxon>
        <taxon>Halanaerobiales</taxon>
        <taxon>Halanaerobiaceae</taxon>
        <taxon>Halanaerobium</taxon>
    </lineage>
</organism>
<dbReference type="PANTHER" id="PTHR10724">
    <property type="entry name" value="30S RIBOSOMAL PROTEIN S1"/>
    <property type="match status" value="1"/>
</dbReference>
<protein>
    <submittedName>
        <fullName evidence="3">S1 RNA binding domain-containing protein</fullName>
    </submittedName>
</protein>
<feature type="domain" description="S1 motif" evidence="1">
    <location>
        <begin position="13"/>
        <end position="84"/>
    </location>
</feature>
<dbReference type="EMBL" id="FNBJ01000043">
    <property type="protein sequence ID" value="SDG06784.1"/>
    <property type="molecule type" value="Genomic_DNA"/>
</dbReference>
<keyword evidence="5" id="KW-1185">Reference proteome</keyword>
<evidence type="ECO:0000313" key="5">
    <source>
        <dbReference type="Proteomes" id="UP000199519"/>
    </source>
</evidence>
<accession>A0A1I0CEQ5</accession>
<dbReference type="SMART" id="SM00316">
    <property type="entry name" value="S1"/>
    <property type="match status" value="1"/>
</dbReference>
<dbReference type="Pfam" id="PF00575">
    <property type="entry name" value="S1"/>
    <property type="match status" value="1"/>
</dbReference>
<name>A0A1I0CEQ5_9FIRM</name>
<proteinExistence type="predicted"/>
<reference evidence="4 5" key="1">
    <citation type="submission" date="2016-10" db="EMBL/GenBank/DDBJ databases">
        <authorList>
            <person name="Varghese N."/>
            <person name="Submissions S."/>
        </authorList>
    </citation>
    <scope>NUCLEOTIDE SEQUENCE [LARGE SCALE GENOMIC DNA]</scope>
    <source>
        <strain evidence="2 5">WG2</strain>
        <strain evidence="3 4">WG5</strain>
    </source>
</reference>
<evidence type="ECO:0000259" key="1">
    <source>
        <dbReference type="PROSITE" id="PS50126"/>
    </source>
</evidence>
<dbReference type="Proteomes" id="UP000198612">
    <property type="component" value="Unassembled WGS sequence"/>
</dbReference>
<dbReference type="GO" id="GO:0006412">
    <property type="term" value="P:translation"/>
    <property type="evidence" value="ECO:0007669"/>
    <property type="project" value="TreeGrafter"/>
</dbReference>
<dbReference type="PANTHER" id="PTHR10724:SF10">
    <property type="entry name" value="S1 RNA-BINDING DOMAIN-CONTAINING PROTEIN 1"/>
    <property type="match status" value="1"/>
</dbReference>
<dbReference type="AlphaFoldDB" id="A0A1I0CEQ5"/>
<dbReference type="SUPFAM" id="SSF50249">
    <property type="entry name" value="Nucleic acid-binding proteins"/>
    <property type="match status" value="1"/>
</dbReference>
<dbReference type="InterPro" id="IPR012340">
    <property type="entry name" value="NA-bd_OB-fold"/>
</dbReference>
<dbReference type="InterPro" id="IPR050437">
    <property type="entry name" value="Ribos_protein_bS1-like"/>
</dbReference>
<dbReference type="GO" id="GO:0003729">
    <property type="term" value="F:mRNA binding"/>
    <property type="evidence" value="ECO:0007669"/>
    <property type="project" value="TreeGrafter"/>
</dbReference>
<evidence type="ECO:0000313" key="2">
    <source>
        <dbReference type="EMBL" id="SDG06784.1"/>
    </source>
</evidence>
<evidence type="ECO:0000313" key="4">
    <source>
        <dbReference type="Proteomes" id="UP000198612"/>
    </source>
</evidence>
<evidence type="ECO:0000313" key="3">
    <source>
        <dbReference type="EMBL" id="SET18054.1"/>
    </source>
</evidence>
<dbReference type="Gene3D" id="2.40.50.140">
    <property type="entry name" value="Nucleic acid-binding proteins"/>
    <property type="match status" value="1"/>
</dbReference>
<gene>
    <name evidence="2" type="ORF">SAMN04488598_1435</name>
    <name evidence="3" type="ORF">SAMN04515652_13522</name>
</gene>
<dbReference type="EMBL" id="FOHG01000035">
    <property type="protein sequence ID" value="SET18054.1"/>
    <property type="molecule type" value="Genomic_DNA"/>
</dbReference>
<dbReference type="InterPro" id="IPR003029">
    <property type="entry name" value="S1_domain"/>
</dbReference>
<dbReference type="PROSITE" id="PS50126">
    <property type="entry name" value="S1"/>
    <property type="match status" value="1"/>
</dbReference>
<dbReference type="Proteomes" id="UP000199519">
    <property type="component" value="Unassembled WGS sequence"/>
</dbReference>
<sequence length="301" mass="35553">MIEENLEEYYQEGQLVEVEILNVKDFGAFTTTTDKNRVKGLIHKSETANAFVENTKDYFDEGEVLKARIIGWEPEERQMSLSTKEFNLEKKPINNHKNNRLLKFKRKLEENENSTEQSSQKKISKSVEINEKEFNQIVKYLNGKIGVLTPKAKEKIATIIDKYGVFHFTRSLENILDDFEIDFGVILSEQIKKDLEMNRFVEYSVSDHAVENYIKRSEKYFDNQIEDKNREDIKKSIKDMCYRGQVIVETEGIKYIKYGNWFLPCNKVSNDDSETWVIKSMLTWEMFENNMQEKADKYMAM</sequence>